<reference evidence="1 2" key="1">
    <citation type="journal article" date="2016" name="Nat. Commun.">
        <title>Thousands of microbial genomes shed light on interconnected biogeochemical processes in an aquifer system.</title>
        <authorList>
            <person name="Anantharaman K."/>
            <person name="Brown C.T."/>
            <person name="Hug L.A."/>
            <person name="Sharon I."/>
            <person name="Castelle C.J."/>
            <person name="Probst A.J."/>
            <person name="Thomas B.C."/>
            <person name="Singh A."/>
            <person name="Wilkins M.J."/>
            <person name="Karaoz U."/>
            <person name="Brodie E.L."/>
            <person name="Williams K.H."/>
            <person name="Hubbard S.S."/>
            <person name="Banfield J.F."/>
        </authorList>
    </citation>
    <scope>NUCLEOTIDE SEQUENCE [LARGE SCALE GENOMIC DNA]</scope>
</reference>
<organism evidence="1 2">
    <name type="scientific">Candidatus Uhrbacteria bacterium RIFCSPLOWO2_02_FULL_49_11</name>
    <dbReference type="NCBI Taxonomy" id="1802409"/>
    <lineage>
        <taxon>Bacteria</taxon>
        <taxon>Candidatus Uhriibacteriota</taxon>
    </lineage>
</organism>
<evidence type="ECO:0000313" key="1">
    <source>
        <dbReference type="EMBL" id="OGL87686.1"/>
    </source>
</evidence>
<gene>
    <name evidence="1" type="ORF">A3I42_04625</name>
</gene>
<name>A0A1F7VB04_9BACT</name>
<dbReference type="EMBL" id="MGER01000064">
    <property type="protein sequence ID" value="OGL87686.1"/>
    <property type="molecule type" value="Genomic_DNA"/>
</dbReference>
<sequence>MTTKPKLLLYLEGTILDDRAILYLKVTKHDSGYLRRLIESLPVEGAVEFCQSMQERFDLIYLGHRGEEQRNVYQEWLQKHGFPEGELIVGGYKAKLPQGTSFAIDDRVQDAEDVYSKLGITYIPVNEYCARWKKVSEKILNPV</sequence>
<dbReference type="AlphaFoldDB" id="A0A1F7VB04"/>
<dbReference type="Proteomes" id="UP000178264">
    <property type="component" value="Unassembled WGS sequence"/>
</dbReference>
<proteinExistence type="predicted"/>
<comment type="caution">
    <text evidence="1">The sequence shown here is derived from an EMBL/GenBank/DDBJ whole genome shotgun (WGS) entry which is preliminary data.</text>
</comment>
<dbReference type="Gene3D" id="3.40.50.1000">
    <property type="entry name" value="HAD superfamily/HAD-like"/>
    <property type="match status" value="1"/>
</dbReference>
<accession>A0A1F7VB04</accession>
<evidence type="ECO:0000313" key="2">
    <source>
        <dbReference type="Proteomes" id="UP000178264"/>
    </source>
</evidence>
<dbReference type="SUPFAM" id="SSF56784">
    <property type="entry name" value="HAD-like"/>
    <property type="match status" value="1"/>
</dbReference>
<dbReference type="InterPro" id="IPR023214">
    <property type="entry name" value="HAD_sf"/>
</dbReference>
<dbReference type="InterPro" id="IPR036412">
    <property type="entry name" value="HAD-like_sf"/>
</dbReference>
<protein>
    <submittedName>
        <fullName evidence="1">Uncharacterized protein</fullName>
    </submittedName>
</protein>